<protein>
    <submittedName>
        <fullName evidence="2">Uncharacterized protein</fullName>
    </submittedName>
</protein>
<evidence type="ECO:0000313" key="2">
    <source>
        <dbReference type="EMBL" id="CAG2253218.1"/>
    </source>
</evidence>
<comment type="caution">
    <text evidence="2">The sequence shown here is derived from an EMBL/GenBank/DDBJ whole genome shotgun (WGS) entry which is preliminary data.</text>
</comment>
<dbReference type="Proteomes" id="UP000683360">
    <property type="component" value="Unassembled WGS sequence"/>
</dbReference>
<keyword evidence="3" id="KW-1185">Reference proteome</keyword>
<evidence type="ECO:0000313" key="3">
    <source>
        <dbReference type="Proteomes" id="UP000683360"/>
    </source>
</evidence>
<gene>
    <name evidence="2" type="ORF">MEDL_64803</name>
</gene>
<proteinExistence type="predicted"/>
<reference evidence="2" key="1">
    <citation type="submission" date="2021-03" db="EMBL/GenBank/DDBJ databases">
        <authorList>
            <person name="Bekaert M."/>
        </authorList>
    </citation>
    <scope>NUCLEOTIDE SEQUENCE</scope>
</reference>
<evidence type="ECO:0000256" key="1">
    <source>
        <dbReference type="SAM" id="MobiDB-lite"/>
    </source>
</evidence>
<dbReference type="Gene3D" id="3.30.70.1820">
    <property type="entry name" value="L1 transposable element, RRM domain"/>
    <property type="match status" value="1"/>
</dbReference>
<organism evidence="2 3">
    <name type="scientific">Mytilus edulis</name>
    <name type="common">Blue mussel</name>
    <dbReference type="NCBI Taxonomy" id="6550"/>
    <lineage>
        <taxon>Eukaryota</taxon>
        <taxon>Metazoa</taxon>
        <taxon>Spiralia</taxon>
        <taxon>Lophotrochozoa</taxon>
        <taxon>Mollusca</taxon>
        <taxon>Bivalvia</taxon>
        <taxon>Autobranchia</taxon>
        <taxon>Pteriomorphia</taxon>
        <taxon>Mytilida</taxon>
        <taxon>Mytiloidea</taxon>
        <taxon>Mytilidae</taxon>
        <taxon>Mytilinae</taxon>
        <taxon>Mytilus</taxon>
    </lineage>
</organism>
<sequence length="242" mass="27846">MLANSLLQENDDSVFNDSTPAKPKSAKRPHTCLSSDGDHGLCIETELNEIRNSMKNILKKKTKKGKRLPHSFFHEISKLGVKIEPSEIVAAHRIPGKHGKPRPILVKFMRMESKISILRNRKLINEKLEVRISDDVTKLNQGLLNRLYLHEDVTSACLLKETEFIEKVKGDIKTVIEEYESDPSIDIETEDKQFNISYQLLWDMIKLKVRGSAISFSSFRKKEQNNKEKELLYKISLLDKNS</sequence>
<name>A0A8S3V9J8_MYTED</name>
<dbReference type="OrthoDB" id="7477812at2759"/>
<dbReference type="EMBL" id="CAJPWZ010003147">
    <property type="protein sequence ID" value="CAG2253218.1"/>
    <property type="molecule type" value="Genomic_DNA"/>
</dbReference>
<accession>A0A8S3V9J8</accession>
<dbReference type="AlphaFoldDB" id="A0A8S3V9J8"/>
<feature type="region of interest" description="Disordered" evidence="1">
    <location>
        <begin position="1"/>
        <end position="35"/>
    </location>
</feature>